<dbReference type="OrthoDB" id="3824912at2"/>
<proteinExistence type="predicted"/>
<evidence type="ECO:0000313" key="4">
    <source>
        <dbReference type="Proteomes" id="UP000265325"/>
    </source>
</evidence>
<comment type="caution">
    <text evidence="3">The sequence shown here is derived from an EMBL/GenBank/DDBJ whole genome shotgun (WGS) entry which is preliminary data.</text>
</comment>
<dbReference type="PRINTS" id="PR00040">
    <property type="entry name" value="HTHMERR"/>
</dbReference>
<dbReference type="InterPro" id="IPR009061">
    <property type="entry name" value="DNA-bd_dom_put_sf"/>
</dbReference>
<gene>
    <name evidence="3" type="ORF">VO63_08735</name>
</gene>
<dbReference type="PANTHER" id="PTHR30204">
    <property type="entry name" value="REDOX-CYCLING DRUG-SENSING TRANSCRIPTIONAL ACTIVATOR SOXR"/>
    <property type="match status" value="1"/>
</dbReference>
<dbReference type="PANTHER" id="PTHR30204:SF93">
    <property type="entry name" value="HTH MERR-TYPE DOMAIN-CONTAINING PROTEIN"/>
    <property type="match status" value="1"/>
</dbReference>
<dbReference type="RefSeq" id="WP_046907058.1">
    <property type="nucleotide sequence ID" value="NZ_BAAAXG010000026.1"/>
</dbReference>
<dbReference type="PROSITE" id="PS50937">
    <property type="entry name" value="HTH_MERR_2"/>
    <property type="match status" value="1"/>
</dbReference>
<dbReference type="SMART" id="SM00422">
    <property type="entry name" value="HTH_MERR"/>
    <property type="match status" value="1"/>
</dbReference>
<dbReference type="AlphaFoldDB" id="A0A2P2GRU4"/>
<evidence type="ECO:0000256" key="1">
    <source>
        <dbReference type="ARBA" id="ARBA00023125"/>
    </source>
</evidence>
<name>A0A2P2GRU4_STREW</name>
<dbReference type="InterPro" id="IPR047057">
    <property type="entry name" value="MerR_fam"/>
</dbReference>
<dbReference type="Gene3D" id="1.10.1660.10">
    <property type="match status" value="1"/>
</dbReference>
<dbReference type="InterPro" id="IPR000551">
    <property type="entry name" value="MerR-type_HTH_dom"/>
</dbReference>
<organism evidence="3 4">
    <name type="scientific">Streptomyces showdoensis</name>
    <dbReference type="NCBI Taxonomy" id="68268"/>
    <lineage>
        <taxon>Bacteria</taxon>
        <taxon>Bacillati</taxon>
        <taxon>Actinomycetota</taxon>
        <taxon>Actinomycetes</taxon>
        <taxon>Kitasatosporales</taxon>
        <taxon>Streptomycetaceae</taxon>
        <taxon>Streptomyces</taxon>
    </lineage>
</organism>
<feature type="domain" description="HTH merR-type" evidence="2">
    <location>
        <begin position="1"/>
        <end position="68"/>
    </location>
</feature>
<evidence type="ECO:0000313" key="3">
    <source>
        <dbReference type="EMBL" id="KKZ74222.1"/>
    </source>
</evidence>
<keyword evidence="4" id="KW-1185">Reference proteome</keyword>
<evidence type="ECO:0000259" key="2">
    <source>
        <dbReference type="PROSITE" id="PS50937"/>
    </source>
</evidence>
<accession>A0A2P2GRU4</accession>
<dbReference type="PROSITE" id="PS00552">
    <property type="entry name" value="HTH_MERR_1"/>
    <property type="match status" value="1"/>
</dbReference>
<dbReference type="GO" id="GO:0003677">
    <property type="term" value="F:DNA binding"/>
    <property type="evidence" value="ECO:0007669"/>
    <property type="project" value="UniProtKB-KW"/>
</dbReference>
<keyword evidence="1" id="KW-0238">DNA-binding</keyword>
<protein>
    <submittedName>
        <fullName evidence="3">MerR family transcriptional regulator</fullName>
    </submittedName>
</protein>
<dbReference type="SUPFAM" id="SSF46955">
    <property type="entry name" value="Putative DNA-binding domain"/>
    <property type="match status" value="1"/>
</dbReference>
<dbReference type="EMBL" id="LAQS01000010">
    <property type="protein sequence ID" value="KKZ74222.1"/>
    <property type="molecule type" value="Genomic_DNA"/>
</dbReference>
<dbReference type="GO" id="GO:0003700">
    <property type="term" value="F:DNA-binding transcription factor activity"/>
    <property type="evidence" value="ECO:0007669"/>
    <property type="project" value="InterPro"/>
</dbReference>
<reference evidence="3 4" key="1">
    <citation type="submission" date="2015-05" db="EMBL/GenBank/DDBJ databases">
        <title>Draft Genome assembly of Streptomyces showdoensis.</title>
        <authorList>
            <person name="Thapa K.K."/>
            <person name="Metsa-Ketela M."/>
        </authorList>
    </citation>
    <scope>NUCLEOTIDE SEQUENCE [LARGE SCALE GENOMIC DNA]</scope>
    <source>
        <strain evidence="3 4">ATCC 15227</strain>
    </source>
</reference>
<sequence length="138" mass="14780">MKIGELSRETGVSVRLLRYYEEQGLLVPERTGGGQRVYGPDARAVVRRIRALLAAGLPTRVIGEVLDCVCGSEAEIEPCLSPLLVARLDAIDEQITGLQDARSSLAALVAATEGRELVRGDGEIKDGQERPARAIVTA</sequence>
<dbReference type="Proteomes" id="UP000265325">
    <property type="component" value="Unassembled WGS sequence"/>
</dbReference>
<dbReference type="Pfam" id="PF13411">
    <property type="entry name" value="MerR_1"/>
    <property type="match status" value="1"/>
</dbReference>